<evidence type="ECO:0000256" key="4">
    <source>
        <dbReference type="ARBA" id="ARBA00022617"/>
    </source>
</evidence>
<comment type="cofactor">
    <cofactor evidence="1">
        <name>Ca(2+)</name>
        <dbReference type="ChEBI" id="CHEBI:29108"/>
    </cofactor>
</comment>
<dbReference type="EMBL" id="FNAV01000001">
    <property type="protein sequence ID" value="SDE16595.1"/>
    <property type="molecule type" value="Genomic_DNA"/>
</dbReference>
<dbReference type="GO" id="GO:0016702">
    <property type="term" value="F:oxidoreductase activity, acting on single donors with incorporation of molecular oxygen, incorporation of two atoms of oxygen"/>
    <property type="evidence" value="ECO:0007669"/>
    <property type="project" value="TreeGrafter"/>
</dbReference>
<dbReference type="RefSeq" id="WP_089954499.1">
    <property type="nucleotide sequence ID" value="NZ_FNAV01000001.1"/>
</dbReference>
<dbReference type="InterPro" id="IPR034815">
    <property type="entry name" value="A_dioxygenase"/>
</dbReference>
<dbReference type="CDD" id="cd09818">
    <property type="entry name" value="PIOX_like"/>
    <property type="match status" value="1"/>
</dbReference>
<sequence length="598" mass="66392">MSLLGTLARATESRRVWFKFPFVPAIMIILGHRENLRQGNLIDLETKPPTPKPVDDPVNFRTADGSYNDLGAPWMGMAGTRFGRNVKPEAAFGETGEALRTPSPRLVSNRLLARGDFTPVPHLNVLAAAWIQFMVHDWLSHGSNDKDRLHDIPLPEGDDWDGPMKVPATTLSPAGDGDAGRPPAYTNAETHWWDASQIYGSSAERLAMVRTGSGTEVRSDGTLALDERGLLPIDSPSGVADLELSGVNGNWWIGLSVLHTLFVREHNAVVARLRVDYPTASGEWLFGKARLVVSALLAKIHTVEWTPALMDSPVGRMAMRGNFWGLIGERATVANGRFSESEVVNGIPGSPADHHGAPYAMTEEFAAVYRLHSLMPDDYDFRRAADDSPVLKTDLAGVSHGAAHRLYRELGFDDVLYSLCTEHPGALVLHNFPRGLRNLHRENGRMVDLAAIDILRDRERGVPRFAEFRRQIGMSVPQTFGDITSNPEWAAELRDVYGTVDKVDLLVGTLAESQSARGQPPRFGFSDTAFRIFILMASRRLKSDRFFTEDFRPEIYTDAGYQWVLRNSMRSVVERHCPGLAHAFGDARNMFFPWTRAS</sequence>
<evidence type="ECO:0000256" key="10">
    <source>
        <dbReference type="ARBA" id="ARBA00023002"/>
    </source>
</evidence>
<evidence type="ECO:0000256" key="12">
    <source>
        <dbReference type="ARBA" id="ARBA00023098"/>
    </source>
</evidence>
<keyword evidence="13" id="KW-0275">Fatty acid biosynthesis</keyword>
<keyword evidence="11" id="KW-0408">Iron</keyword>
<dbReference type="SUPFAM" id="SSF48113">
    <property type="entry name" value="Heme-dependent peroxidases"/>
    <property type="match status" value="1"/>
</dbReference>
<dbReference type="GO" id="GO:0004601">
    <property type="term" value="F:peroxidase activity"/>
    <property type="evidence" value="ECO:0007669"/>
    <property type="project" value="UniProtKB-KW"/>
</dbReference>
<keyword evidence="6" id="KW-0925">Oxylipin biosynthesis</keyword>
<keyword evidence="4" id="KW-0349">Heme</keyword>
<evidence type="ECO:0000256" key="1">
    <source>
        <dbReference type="ARBA" id="ARBA00001913"/>
    </source>
</evidence>
<evidence type="ECO:0000313" key="15">
    <source>
        <dbReference type="Proteomes" id="UP000198994"/>
    </source>
</evidence>
<dbReference type="OrthoDB" id="9765610at2"/>
<dbReference type="GO" id="GO:0006979">
    <property type="term" value="P:response to oxidative stress"/>
    <property type="evidence" value="ECO:0007669"/>
    <property type="project" value="InterPro"/>
</dbReference>
<keyword evidence="5" id="KW-0479">Metal-binding</keyword>
<evidence type="ECO:0000256" key="13">
    <source>
        <dbReference type="ARBA" id="ARBA00023160"/>
    </source>
</evidence>
<evidence type="ECO:0000256" key="2">
    <source>
        <dbReference type="ARBA" id="ARBA00022516"/>
    </source>
</evidence>
<evidence type="ECO:0000256" key="3">
    <source>
        <dbReference type="ARBA" id="ARBA00022559"/>
    </source>
</evidence>
<evidence type="ECO:0000256" key="5">
    <source>
        <dbReference type="ARBA" id="ARBA00022723"/>
    </source>
</evidence>
<name>A0A1G7ARG7_9RHOB</name>
<dbReference type="Gene3D" id="1.10.640.10">
    <property type="entry name" value="Haem peroxidase domain superfamily, animal type"/>
    <property type="match status" value="1"/>
</dbReference>
<keyword evidence="2" id="KW-0444">Lipid biosynthesis</keyword>
<keyword evidence="15" id="KW-1185">Reference proteome</keyword>
<dbReference type="PANTHER" id="PTHR11903">
    <property type="entry name" value="PROSTAGLANDIN G/H SYNTHASE"/>
    <property type="match status" value="1"/>
</dbReference>
<keyword evidence="12" id="KW-0443">Lipid metabolism</keyword>
<dbReference type="InterPro" id="IPR037120">
    <property type="entry name" value="Haem_peroxidase_sf_animal"/>
</dbReference>
<gene>
    <name evidence="14" type="ORF">SAMN04488105_101289</name>
</gene>
<keyword evidence="7" id="KW-0611">Plant defense</keyword>
<evidence type="ECO:0000256" key="6">
    <source>
        <dbReference type="ARBA" id="ARBA00022767"/>
    </source>
</evidence>
<dbReference type="PROSITE" id="PS50292">
    <property type="entry name" value="PEROXIDASE_3"/>
    <property type="match status" value="1"/>
</dbReference>
<dbReference type="GO" id="GO:0046872">
    <property type="term" value="F:metal ion binding"/>
    <property type="evidence" value="ECO:0007669"/>
    <property type="project" value="UniProtKB-KW"/>
</dbReference>
<dbReference type="InterPro" id="IPR010255">
    <property type="entry name" value="Haem_peroxidase_sf"/>
</dbReference>
<evidence type="ECO:0000313" key="14">
    <source>
        <dbReference type="EMBL" id="SDE16595.1"/>
    </source>
</evidence>
<keyword evidence="3 14" id="KW-0575">Peroxidase</keyword>
<dbReference type="GO" id="GO:0006633">
    <property type="term" value="P:fatty acid biosynthetic process"/>
    <property type="evidence" value="ECO:0007669"/>
    <property type="project" value="UniProtKB-KW"/>
</dbReference>
<keyword evidence="8" id="KW-0276">Fatty acid metabolism</keyword>
<evidence type="ECO:0000256" key="9">
    <source>
        <dbReference type="ARBA" id="ARBA00022964"/>
    </source>
</evidence>
<dbReference type="InterPro" id="IPR019791">
    <property type="entry name" value="Haem_peroxidase_animal"/>
</dbReference>
<organism evidence="14 15">
    <name type="scientific">Salipiger thiooxidans</name>
    <dbReference type="NCBI Taxonomy" id="282683"/>
    <lineage>
        <taxon>Bacteria</taxon>
        <taxon>Pseudomonadati</taxon>
        <taxon>Pseudomonadota</taxon>
        <taxon>Alphaproteobacteria</taxon>
        <taxon>Rhodobacterales</taxon>
        <taxon>Roseobacteraceae</taxon>
        <taxon>Salipiger</taxon>
    </lineage>
</organism>
<dbReference type="InterPro" id="IPR050783">
    <property type="entry name" value="Oxylipin_biosynth_metab"/>
</dbReference>
<keyword evidence="9" id="KW-0223">Dioxygenase</keyword>
<evidence type="ECO:0000256" key="8">
    <source>
        <dbReference type="ARBA" id="ARBA00022832"/>
    </source>
</evidence>
<dbReference type="STRING" id="282683.SAMN04488105_101289"/>
<evidence type="ECO:0000256" key="11">
    <source>
        <dbReference type="ARBA" id="ARBA00023004"/>
    </source>
</evidence>
<dbReference type="GO" id="GO:0020037">
    <property type="term" value="F:heme binding"/>
    <property type="evidence" value="ECO:0007669"/>
    <property type="project" value="InterPro"/>
</dbReference>
<dbReference type="Pfam" id="PF03098">
    <property type="entry name" value="An_peroxidase"/>
    <property type="match status" value="1"/>
</dbReference>
<accession>A0A1G7ARG7</accession>
<protein>
    <submittedName>
        <fullName evidence="14">Animal haem peroxidase</fullName>
    </submittedName>
</protein>
<evidence type="ECO:0000256" key="7">
    <source>
        <dbReference type="ARBA" id="ARBA00022821"/>
    </source>
</evidence>
<dbReference type="GO" id="GO:0031408">
    <property type="term" value="P:oxylipin biosynthetic process"/>
    <property type="evidence" value="ECO:0007669"/>
    <property type="project" value="UniProtKB-KW"/>
</dbReference>
<proteinExistence type="predicted"/>
<dbReference type="GO" id="GO:0006952">
    <property type="term" value="P:defense response"/>
    <property type="evidence" value="ECO:0007669"/>
    <property type="project" value="UniProtKB-KW"/>
</dbReference>
<reference evidence="15" key="1">
    <citation type="submission" date="2016-10" db="EMBL/GenBank/DDBJ databases">
        <authorList>
            <person name="Varghese N."/>
            <person name="Submissions S."/>
        </authorList>
    </citation>
    <scope>NUCLEOTIDE SEQUENCE [LARGE SCALE GENOMIC DNA]</scope>
    <source>
        <strain evidence="15">DSM 10146</strain>
    </source>
</reference>
<dbReference type="AlphaFoldDB" id="A0A1G7ARG7"/>
<dbReference type="Proteomes" id="UP000198994">
    <property type="component" value="Unassembled WGS sequence"/>
</dbReference>
<dbReference type="PRINTS" id="PR00457">
    <property type="entry name" value="ANPEROXIDASE"/>
</dbReference>
<dbReference type="PANTHER" id="PTHR11903:SF11">
    <property type="entry name" value="ALPHA-DIOXYGENASE 1"/>
    <property type="match status" value="1"/>
</dbReference>
<keyword evidence="10" id="KW-0560">Oxidoreductase</keyword>